<accession>A0A174NU95</accession>
<protein>
    <submittedName>
        <fullName evidence="1">Uncharacterized protein</fullName>
    </submittedName>
</protein>
<proteinExistence type="predicted"/>
<reference evidence="1 2" key="1">
    <citation type="submission" date="2015-09" db="EMBL/GenBank/DDBJ databases">
        <authorList>
            <consortium name="Pathogen Informatics"/>
        </authorList>
    </citation>
    <scope>NUCLEOTIDE SEQUENCE [LARGE SCALE GENOMIC DNA]</scope>
    <source>
        <strain evidence="1 2">2789STDY5834908</strain>
    </source>
</reference>
<organism evidence="1 2">
    <name type="scientific">Anaerostipes hadrus</name>
    <dbReference type="NCBI Taxonomy" id="649756"/>
    <lineage>
        <taxon>Bacteria</taxon>
        <taxon>Bacillati</taxon>
        <taxon>Bacillota</taxon>
        <taxon>Clostridia</taxon>
        <taxon>Lachnospirales</taxon>
        <taxon>Lachnospiraceae</taxon>
        <taxon>Anaerostipes</taxon>
    </lineage>
</organism>
<dbReference type="RefSeq" id="WP_055160011.1">
    <property type="nucleotide sequence ID" value="NZ_CZAU01000013.1"/>
</dbReference>
<dbReference type="AlphaFoldDB" id="A0A174NU95"/>
<dbReference type="Proteomes" id="UP000095564">
    <property type="component" value="Unassembled WGS sequence"/>
</dbReference>
<gene>
    <name evidence="1" type="ORF">ERS852520_01513</name>
</gene>
<dbReference type="EMBL" id="CZAU01000013">
    <property type="protein sequence ID" value="CUP50831.1"/>
    <property type="molecule type" value="Genomic_DNA"/>
</dbReference>
<evidence type="ECO:0000313" key="2">
    <source>
        <dbReference type="Proteomes" id="UP000095564"/>
    </source>
</evidence>
<evidence type="ECO:0000313" key="1">
    <source>
        <dbReference type="EMBL" id="CUP50831.1"/>
    </source>
</evidence>
<sequence length="174" mass="20744">MKIKYIANDGREFWNQEACLSYEKSIETCKRMEKKKSADQLIIKDFHLVPQVKNTDDYMYYTYFRVTCQEDLNLLKEVFNIDFLNLKEEDFPEILICGSGVDLENKDMYQDTDTYEKFELFLDEFTWDSLSGIQQDTIEYWEDLGYKVTFEKQDSSVLDEVSIRAKKVSEKICN</sequence>
<name>A0A174NU95_ANAHA</name>